<comment type="caution">
    <text evidence="2">The sequence shown here is derived from an EMBL/GenBank/DDBJ whole genome shotgun (WGS) entry which is preliminary data.</text>
</comment>
<evidence type="ECO:0000313" key="3">
    <source>
        <dbReference type="Proteomes" id="UP001221413"/>
    </source>
</evidence>
<dbReference type="Proteomes" id="UP001221413">
    <property type="component" value="Unassembled WGS sequence"/>
</dbReference>
<reference evidence="2" key="1">
    <citation type="submission" date="2023-01" db="EMBL/GenBank/DDBJ databases">
        <title>The chitinases involved in constricting ring structure development in the nematode-trapping fungus Drechslerella dactyloides.</title>
        <authorList>
            <person name="Wang R."/>
            <person name="Zhang L."/>
            <person name="Tang P."/>
            <person name="Li S."/>
            <person name="Liang L."/>
        </authorList>
    </citation>
    <scope>NUCLEOTIDE SEQUENCE</scope>
    <source>
        <strain evidence="2">YMF1.00031</strain>
    </source>
</reference>
<feature type="region of interest" description="Disordered" evidence="1">
    <location>
        <begin position="82"/>
        <end position="107"/>
    </location>
</feature>
<name>A0AAD6IZQ8_DREDA</name>
<feature type="compositionally biased region" description="Polar residues" evidence="1">
    <location>
        <begin position="348"/>
        <end position="357"/>
    </location>
</feature>
<accession>A0AAD6IZQ8</accession>
<dbReference type="EMBL" id="JAQGDS010000003">
    <property type="protein sequence ID" value="KAJ6261764.1"/>
    <property type="molecule type" value="Genomic_DNA"/>
</dbReference>
<evidence type="ECO:0000256" key="1">
    <source>
        <dbReference type="SAM" id="MobiDB-lite"/>
    </source>
</evidence>
<dbReference type="AlphaFoldDB" id="A0AAD6IZQ8"/>
<feature type="compositionally biased region" description="Basic and acidic residues" evidence="1">
    <location>
        <begin position="17"/>
        <end position="32"/>
    </location>
</feature>
<protein>
    <submittedName>
        <fullName evidence="2">Uncharacterized protein</fullName>
    </submittedName>
</protein>
<proteinExistence type="predicted"/>
<gene>
    <name evidence="2" type="ORF">Dda_2563</name>
</gene>
<evidence type="ECO:0000313" key="2">
    <source>
        <dbReference type="EMBL" id="KAJ6261764.1"/>
    </source>
</evidence>
<keyword evidence="3" id="KW-1185">Reference proteome</keyword>
<organism evidence="2 3">
    <name type="scientific">Drechslerella dactyloides</name>
    <name type="common">Nematode-trapping fungus</name>
    <name type="synonym">Arthrobotrys dactyloides</name>
    <dbReference type="NCBI Taxonomy" id="74499"/>
    <lineage>
        <taxon>Eukaryota</taxon>
        <taxon>Fungi</taxon>
        <taxon>Dikarya</taxon>
        <taxon>Ascomycota</taxon>
        <taxon>Pezizomycotina</taxon>
        <taxon>Orbiliomycetes</taxon>
        <taxon>Orbiliales</taxon>
        <taxon>Orbiliaceae</taxon>
        <taxon>Drechslerella</taxon>
    </lineage>
</organism>
<sequence length="357" mass="40093">MDTDDGEKGPASSHLQGRLDGRFSHGGREIQHSKGSSGANSAIRRALQLAWAVTWPSDGSRPGVGPAIGPRLIAARGTETHSCEAVNRGLPPSKPKPTESPGGEDWGDLIVDEADTANRLEYLRDRLVLFDMTSNLWKCLGFDKTHHKQLAHLPRPEFISVLESPRVQASLQELIDFIKLPTAHPPTAEEITKLFHYAEKDPAWGKPFGGAIPRAHFGGLPIRRLFAKLDELSENEKTKTIAPKKRESTGGEEYSLDIPRNFENVLYFTTGLRGRPGNDDPVMDDWFSHTVEDWWDNTLHKQRYTKEITEACQAQLRKLGKTPKSKAGQDERNFTKEGKEKKKKRWSPKQSKYGSRR</sequence>
<feature type="compositionally biased region" description="Basic and acidic residues" evidence="1">
    <location>
        <begin position="327"/>
        <end position="340"/>
    </location>
</feature>
<feature type="region of interest" description="Disordered" evidence="1">
    <location>
        <begin position="1"/>
        <end position="40"/>
    </location>
</feature>
<feature type="region of interest" description="Disordered" evidence="1">
    <location>
        <begin position="317"/>
        <end position="357"/>
    </location>
</feature>